<dbReference type="InterPro" id="IPR002201">
    <property type="entry name" value="Glyco_trans_9"/>
</dbReference>
<evidence type="ECO:0000313" key="6">
    <source>
        <dbReference type="EMBL" id="BBB15918.1"/>
    </source>
</evidence>
<dbReference type="EC" id="2.4.99.24" evidence="4"/>
<sequence length="349" mass="39073">MINFSSTVNSKKVLIISPAWIGDIIMAQALFKYLKQQCPENTLDIIAPHWSHGLISAMPEINKIMDMPLGHSQFQPKRRWQIGKSIRNESYDQAIVLPNSWKSAIIPFAARIPLRTGWRGEMRFGLLNDWQVLNKKKLPLMVQRFLALGGTSPFTDEIIPWEAYKPHLQTNTTQVKNTLYNLSLSLSEKPLLVLCPGAAYGPAKRWPAEHFAEVANTKYKEGWQVCLLGSKSDQSIAQSIQQLTKNVCIDLIGKTSLTQAIDILSLANVVISNDSGLMHCAAALNRPLIALYGSSSPEFTPPLTQNKRILSLNLSCSPCFQRECPLVHFNCLKQLKLKQVLAAIEELIN</sequence>
<gene>
    <name evidence="6" type="primary">rfaF</name>
    <name evidence="6" type="ORF">RVIR1_14800</name>
</gene>
<dbReference type="InterPro" id="IPR011910">
    <property type="entry name" value="RfaF"/>
</dbReference>
<dbReference type="RefSeq" id="WP_126323448.1">
    <property type="nucleotide sequence ID" value="NZ_AP018005.1"/>
</dbReference>
<evidence type="ECO:0000256" key="2">
    <source>
        <dbReference type="ARBA" id="ARBA00022679"/>
    </source>
</evidence>
<reference evidence="6 7" key="1">
    <citation type="submission" date="2017-03" db="EMBL/GenBank/DDBJ databases">
        <title>The genome sequence of Candidatus Rickettsiella viridis.</title>
        <authorList>
            <person name="Nikoh N."/>
            <person name="Tsuchida T."/>
            <person name="Yamaguchi K."/>
            <person name="Maeda T."/>
            <person name="Shigenobu S."/>
            <person name="Fukatsu T."/>
        </authorList>
    </citation>
    <scope>NUCLEOTIDE SEQUENCE [LARGE SCALE GENOMIC DNA]</scope>
    <source>
        <strain evidence="6 7">Ap-RA04</strain>
    </source>
</reference>
<dbReference type="PANTHER" id="PTHR30160:SF7">
    <property type="entry name" value="ADP-HEPTOSE--LPS HEPTOSYLTRANSFERASE 2"/>
    <property type="match status" value="1"/>
</dbReference>
<dbReference type="KEGG" id="rvi:RVIR1_14800"/>
<dbReference type="EMBL" id="AP018005">
    <property type="protein sequence ID" value="BBB15918.1"/>
    <property type="molecule type" value="Genomic_DNA"/>
</dbReference>
<dbReference type="GO" id="GO:0005829">
    <property type="term" value="C:cytosol"/>
    <property type="evidence" value="ECO:0007669"/>
    <property type="project" value="TreeGrafter"/>
</dbReference>
<dbReference type="InterPro" id="IPR051199">
    <property type="entry name" value="LPS_LOS_Heptosyltrfase"/>
</dbReference>
<evidence type="ECO:0000256" key="3">
    <source>
        <dbReference type="ARBA" id="ARBA00043995"/>
    </source>
</evidence>
<dbReference type="AlphaFoldDB" id="A0A2Z5UWL3"/>
<dbReference type="PANTHER" id="PTHR30160">
    <property type="entry name" value="TETRAACYLDISACCHARIDE 4'-KINASE-RELATED"/>
    <property type="match status" value="1"/>
</dbReference>
<organism evidence="6 7">
    <name type="scientific">Candidatus Rickettsiella viridis</name>
    <dbReference type="NCBI Taxonomy" id="676208"/>
    <lineage>
        <taxon>Bacteria</taxon>
        <taxon>Pseudomonadati</taxon>
        <taxon>Pseudomonadota</taxon>
        <taxon>Gammaproteobacteria</taxon>
        <taxon>Legionellales</taxon>
        <taxon>Coxiellaceae</taxon>
        <taxon>Rickettsiella</taxon>
    </lineage>
</organism>
<protein>
    <recommendedName>
        <fullName evidence="4">lipopolysaccharide heptosyltransferase II</fullName>
        <ecNumber evidence="4">2.4.99.24</ecNumber>
    </recommendedName>
</protein>
<evidence type="ECO:0000256" key="4">
    <source>
        <dbReference type="ARBA" id="ARBA00044042"/>
    </source>
</evidence>
<name>A0A2Z5UWL3_9COXI</name>
<evidence type="ECO:0000313" key="7">
    <source>
        <dbReference type="Proteomes" id="UP000282483"/>
    </source>
</evidence>
<dbReference type="CDD" id="cd03789">
    <property type="entry name" value="GT9_LPS_heptosyltransferase"/>
    <property type="match status" value="1"/>
</dbReference>
<comment type="catalytic activity">
    <reaction evidence="5">
        <text>an L-alpha-D-Hep-(1-&gt;5)-[alpha-Kdo-(2-&gt;4)]-alpha-Kdo-(2-&gt;6)-lipid A + ADP-L-glycero-beta-D-manno-heptose = an L-alpha-D-Hep-(1-&gt;3)-L-alpha-D-Hep-(1-&gt;5)-[alpha-Kdo-(2-&gt;4)]-alpha-Kdo-(2-&gt;6)-lipid A + ADP + H(+)</text>
        <dbReference type="Rhea" id="RHEA:74071"/>
        <dbReference type="ChEBI" id="CHEBI:15378"/>
        <dbReference type="ChEBI" id="CHEBI:61506"/>
        <dbReference type="ChEBI" id="CHEBI:193068"/>
        <dbReference type="ChEBI" id="CHEBI:193069"/>
        <dbReference type="ChEBI" id="CHEBI:456216"/>
        <dbReference type="EC" id="2.4.99.24"/>
    </reaction>
</comment>
<comment type="similarity">
    <text evidence="3">Belongs to the glycosyltransferase 9 family.</text>
</comment>
<dbReference type="FunFam" id="3.40.50.2000:FF:000023">
    <property type="entry name" value="ADP-heptose--LPS heptosyltransferase II"/>
    <property type="match status" value="1"/>
</dbReference>
<dbReference type="OrthoDB" id="9797795at2"/>
<dbReference type="Gene3D" id="3.40.50.2000">
    <property type="entry name" value="Glycogen Phosphorylase B"/>
    <property type="match status" value="2"/>
</dbReference>
<dbReference type="Proteomes" id="UP000282483">
    <property type="component" value="Chromosome"/>
</dbReference>
<keyword evidence="7" id="KW-1185">Reference proteome</keyword>
<dbReference type="Pfam" id="PF01075">
    <property type="entry name" value="Glyco_transf_9"/>
    <property type="match status" value="1"/>
</dbReference>
<dbReference type="SUPFAM" id="SSF53756">
    <property type="entry name" value="UDP-Glycosyltransferase/glycogen phosphorylase"/>
    <property type="match status" value="1"/>
</dbReference>
<evidence type="ECO:0000256" key="5">
    <source>
        <dbReference type="ARBA" id="ARBA00047503"/>
    </source>
</evidence>
<evidence type="ECO:0000256" key="1">
    <source>
        <dbReference type="ARBA" id="ARBA00022676"/>
    </source>
</evidence>
<proteinExistence type="inferred from homology"/>
<dbReference type="NCBIfam" id="TIGR02195">
    <property type="entry name" value="heptsyl_trn_II"/>
    <property type="match status" value="1"/>
</dbReference>
<dbReference type="GO" id="GO:0008713">
    <property type="term" value="F:ADP-heptose-lipopolysaccharide heptosyltransferase activity"/>
    <property type="evidence" value="ECO:0007669"/>
    <property type="project" value="UniProtKB-EC"/>
</dbReference>
<keyword evidence="2 6" id="KW-0808">Transferase</keyword>
<keyword evidence="1" id="KW-0328">Glycosyltransferase</keyword>
<dbReference type="GO" id="GO:0009244">
    <property type="term" value="P:lipopolysaccharide core region biosynthetic process"/>
    <property type="evidence" value="ECO:0007669"/>
    <property type="project" value="TreeGrafter"/>
</dbReference>
<accession>A0A2Z5UWL3</accession>